<name>R7UD60_CAPTE</name>
<comment type="function">
    <text evidence="10">Ligand for members of the frizzled family of seven transmembrane receptors.</text>
</comment>
<reference evidence="11 13" key="2">
    <citation type="journal article" date="2013" name="Nature">
        <title>Insights into bilaterian evolution from three spiralian genomes.</title>
        <authorList>
            <person name="Simakov O."/>
            <person name="Marletaz F."/>
            <person name="Cho S.J."/>
            <person name="Edsinger-Gonzales E."/>
            <person name="Havlak P."/>
            <person name="Hellsten U."/>
            <person name="Kuo D.H."/>
            <person name="Larsson T."/>
            <person name="Lv J."/>
            <person name="Arendt D."/>
            <person name="Savage R."/>
            <person name="Osoegawa K."/>
            <person name="de Jong P."/>
            <person name="Grimwood J."/>
            <person name="Chapman J.A."/>
            <person name="Shapiro H."/>
            <person name="Aerts A."/>
            <person name="Otillar R.P."/>
            <person name="Terry A.Y."/>
            <person name="Boore J.L."/>
            <person name="Grigoriev I.V."/>
            <person name="Lindberg D.R."/>
            <person name="Seaver E.C."/>
            <person name="Weisblat D.A."/>
            <person name="Putnam N.H."/>
            <person name="Rokhsar D.S."/>
        </authorList>
    </citation>
    <scope>NUCLEOTIDE SEQUENCE</scope>
    <source>
        <strain evidence="11 13">I ESC-2004</strain>
    </source>
</reference>
<dbReference type="GO" id="GO:0005125">
    <property type="term" value="F:cytokine activity"/>
    <property type="evidence" value="ECO:0007669"/>
    <property type="project" value="TreeGrafter"/>
</dbReference>
<protein>
    <recommendedName>
        <fullName evidence="10">Protein Wnt</fullName>
    </recommendedName>
</protein>
<evidence type="ECO:0000313" key="12">
    <source>
        <dbReference type="EnsemblMetazoa" id="CapteP156046"/>
    </source>
</evidence>
<dbReference type="EnsemblMetazoa" id="CapteT156046">
    <property type="protein sequence ID" value="CapteP156046"/>
    <property type="gene ID" value="CapteG156046"/>
</dbReference>
<dbReference type="InterPro" id="IPR043158">
    <property type="entry name" value="Wnt_C"/>
</dbReference>
<keyword evidence="9" id="KW-0449">Lipoprotein</keyword>
<dbReference type="PRINTS" id="PR01349">
    <property type="entry name" value="WNTPROTEIN"/>
</dbReference>
<dbReference type="SMART" id="SM00097">
    <property type="entry name" value="WNT1"/>
    <property type="match status" value="1"/>
</dbReference>
<dbReference type="Pfam" id="PF00110">
    <property type="entry name" value="wnt"/>
    <property type="match status" value="1"/>
</dbReference>
<evidence type="ECO:0000256" key="3">
    <source>
        <dbReference type="ARBA" id="ARBA00022473"/>
    </source>
</evidence>
<dbReference type="Proteomes" id="UP000014760">
    <property type="component" value="Unassembled WGS sequence"/>
</dbReference>
<dbReference type="GO" id="GO:0060070">
    <property type="term" value="P:canonical Wnt signaling pathway"/>
    <property type="evidence" value="ECO:0007669"/>
    <property type="project" value="TreeGrafter"/>
</dbReference>
<evidence type="ECO:0000256" key="4">
    <source>
        <dbReference type="ARBA" id="ARBA00022525"/>
    </source>
</evidence>
<evidence type="ECO:0000313" key="11">
    <source>
        <dbReference type="EMBL" id="ELU04026.1"/>
    </source>
</evidence>
<dbReference type="Gene3D" id="3.30.2460.20">
    <property type="match status" value="1"/>
</dbReference>
<dbReference type="HOGENOM" id="CLU_033039_1_4_1"/>
<dbReference type="OMA" id="MQRPEMY"/>
<evidence type="ECO:0000256" key="9">
    <source>
        <dbReference type="ARBA" id="ARBA00023288"/>
    </source>
</evidence>
<dbReference type="CDD" id="cd19337">
    <property type="entry name" value="Wnt_Wnt5"/>
    <property type="match status" value="1"/>
</dbReference>
<evidence type="ECO:0000313" key="13">
    <source>
        <dbReference type="Proteomes" id="UP000014760"/>
    </source>
</evidence>
<evidence type="ECO:0000256" key="8">
    <source>
        <dbReference type="ARBA" id="ARBA00023180"/>
    </source>
</evidence>
<dbReference type="PANTHER" id="PTHR12027">
    <property type="entry name" value="WNT RELATED"/>
    <property type="match status" value="1"/>
</dbReference>
<dbReference type="PROSITE" id="PS00246">
    <property type="entry name" value="WNT1"/>
    <property type="match status" value="1"/>
</dbReference>
<keyword evidence="3 10" id="KW-0217">Developmental protein</keyword>
<proteinExistence type="inferred from homology"/>
<evidence type="ECO:0000256" key="6">
    <source>
        <dbReference type="ARBA" id="ARBA00022687"/>
    </source>
</evidence>
<keyword evidence="4" id="KW-0964">Secreted</keyword>
<evidence type="ECO:0000256" key="7">
    <source>
        <dbReference type="ARBA" id="ARBA00023157"/>
    </source>
</evidence>
<dbReference type="PANTHER" id="PTHR12027:SF77">
    <property type="entry name" value="PROTEIN WNT-5"/>
    <property type="match status" value="1"/>
</dbReference>
<evidence type="ECO:0000256" key="1">
    <source>
        <dbReference type="ARBA" id="ARBA00004498"/>
    </source>
</evidence>
<comment type="subcellular location">
    <subcellularLocation>
        <location evidence="1 10">Secreted</location>
        <location evidence="1 10">Extracellular space</location>
        <location evidence="1 10">Extracellular matrix</location>
    </subcellularLocation>
</comment>
<evidence type="ECO:0000256" key="5">
    <source>
        <dbReference type="ARBA" id="ARBA00022530"/>
    </source>
</evidence>
<comment type="similarity">
    <text evidence="2 10">Belongs to the Wnt family.</text>
</comment>
<keyword evidence="8" id="KW-0325">Glycoprotein</keyword>
<keyword evidence="6 10" id="KW-0879">Wnt signaling pathway</keyword>
<keyword evidence="7" id="KW-1015">Disulfide bond</keyword>
<dbReference type="InterPro" id="IPR005817">
    <property type="entry name" value="Wnt"/>
</dbReference>
<dbReference type="EMBL" id="KB302654">
    <property type="protein sequence ID" value="ELU04026.1"/>
    <property type="molecule type" value="Genomic_DNA"/>
</dbReference>
<dbReference type="GO" id="GO:0045165">
    <property type="term" value="P:cell fate commitment"/>
    <property type="evidence" value="ECO:0007669"/>
    <property type="project" value="TreeGrafter"/>
</dbReference>
<dbReference type="GO" id="GO:0005109">
    <property type="term" value="F:frizzled binding"/>
    <property type="evidence" value="ECO:0007669"/>
    <property type="project" value="TreeGrafter"/>
</dbReference>
<evidence type="ECO:0000256" key="2">
    <source>
        <dbReference type="ARBA" id="ARBA00005683"/>
    </source>
</evidence>
<dbReference type="GO" id="GO:0005615">
    <property type="term" value="C:extracellular space"/>
    <property type="evidence" value="ECO:0007669"/>
    <property type="project" value="TreeGrafter"/>
</dbReference>
<dbReference type="FunFam" id="3.30.2460.20:FF:000001">
    <property type="entry name" value="Wnt homolog"/>
    <property type="match status" value="1"/>
</dbReference>
<reference evidence="13" key="1">
    <citation type="submission" date="2012-12" db="EMBL/GenBank/DDBJ databases">
        <authorList>
            <person name="Hellsten U."/>
            <person name="Grimwood J."/>
            <person name="Chapman J.A."/>
            <person name="Shapiro H."/>
            <person name="Aerts A."/>
            <person name="Otillar R.P."/>
            <person name="Terry A.Y."/>
            <person name="Boore J.L."/>
            <person name="Simakov O."/>
            <person name="Marletaz F."/>
            <person name="Cho S.-J."/>
            <person name="Edsinger-Gonzales E."/>
            <person name="Havlak P."/>
            <person name="Kuo D.-H."/>
            <person name="Larsson T."/>
            <person name="Lv J."/>
            <person name="Arendt D."/>
            <person name="Savage R."/>
            <person name="Osoegawa K."/>
            <person name="de Jong P."/>
            <person name="Lindberg D.R."/>
            <person name="Seaver E.C."/>
            <person name="Weisblat D.A."/>
            <person name="Putnam N.H."/>
            <person name="Grigoriev I.V."/>
            <person name="Rokhsar D.S."/>
        </authorList>
    </citation>
    <scope>NUCLEOTIDE SEQUENCE</scope>
    <source>
        <strain evidence="13">I ESC-2004</strain>
    </source>
</reference>
<keyword evidence="13" id="KW-1185">Reference proteome</keyword>
<gene>
    <name evidence="11" type="ORF">CAPTEDRAFT_156046</name>
</gene>
<dbReference type="STRING" id="283909.R7UD60"/>
<dbReference type="InterPro" id="IPR018161">
    <property type="entry name" value="Wnt_CS"/>
</dbReference>
<dbReference type="EMBL" id="AMQN01008275">
    <property type="status" value="NOT_ANNOTATED_CDS"/>
    <property type="molecule type" value="Genomic_DNA"/>
</dbReference>
<dbReference type="GO" id="GO:0030182">
    <property type="term" value="P:neuron differentiation"/>
    <property type="evidence" value="ECO:0007669"/>
    <property type="project" value="TreeGrafter"/>
</dbReference>
<keyword evidence="5" id="KW-0272">Extracellular matrix</keyword>
<evidence type="ECO:0000256" key="10">
    <source>
        <dbReference type="RuleBase" id="RU003500"/>
    </source>
</evidence>
<accession>R7UD60</accession>
<dbReference type="AlphaFoldDB" id="R7UD60"/>
<reference evidence="12" key="3">
    <citation type="submission" date="2015-06" db="UniProtKB">
        <authorList>
            <consortium name="EnsemblMetazoa"/>
        </authorList>
    </citation>
    <scope>IDENTIFICATION</scope>
</reference>
<organism evidence="11">
    <name type="scientific">Capitella teleta</name>
    <name type="common">Polychaete worm</name>
    <dbReference type="NCBI Taxonomy" id="283909"/>
    <lineage>
        <taxon>Eukaryota</taxon>
        <taxon>Metazoa</taxon>
        <taxon>Spiralia</taxon>
        <taxon>Lophotrochozoa</taxon>
        <taxon>Annelida</taxon>
        <taxon>Polychaeta</taxon>
        <taxon>Sedentaria</taxon>
        <taxon>Scolecida</taxon>
        <taxon>Capitellidae</taxon>
        <taxon>Capitella</taxon>
    </lineage>
</organism>
<sequence>MPAVSAGAKIALGECQQQFHSRRWNCSLMEGNGAVFGPVLDTGSRESAFTYAIFAAGVVHAVSRSCRDGQLTNCGCSRRMRPKTLHRDWLWGGCGDNTDYGYRFAQGFVDIREREKNHPRHSPELARTLMNLHNNEAGRRAVYSHTVVACKCHGVSGSCSLKTCWNQLAPFRGTGNRIKDAYDRGTEVAFNRQGTRLVQTNKRFNKPTKEDLLYLAESPDYCEADPGIGSLGTQGRQCNKHSQGMDGCNLMCCGRGYNTYKAKVSERCQCKFHWCCYVQCKTCERVVDINTCK</sequence>
<dbReference type="OrthoDB" id="5945655at2759"/>